<sequence length="49" mass="5189">MTKVKSITLVAAITISCILSGCQASAHSRAEEQNVPEHITIIENVRPGA</sequence>
<gene>
    <name evidence="2" type="ORF">CC1_20890</name>
</gene>
<reference evidence="2 3" key="2">
    <citation type="submission" date="2010-03" db="EMBL/GenBank/DDBJ databases">
        <authorList>
            <person name="Pajon A."/>
        </authorList>
    </citation>
    <scope>NUCLEOTIDE SEQUENCE [LARGE SCALE GENOMIC DNA]</scope>
    <source>
        <strain evidence="2 3">GD/7</strain>
    </source>
</reference>
<dbReference type="PATRIC" id="fig|717962.3.peg.1982"/>
<dbReference type="AlphaFoldDB" id="D4J8Y4"/>
<reference evidence="2 3" key="1">
    <citation type="submission" date="2010-03" db="EMBL/GenBank/DDBJ databases">
        <title>The genome sequence of Coprococcus catus GD/7.</title>
        <authorList>
            <consortium name="metaHIT consortium -- http://www.metahit.eu/"/>
            <person name="Pajon A."/>
            <person name="Turner K."/>
            <person name="Parkhill J."/>
            <person name="Duncan S."/>
            <person name="Flint H."/>
        </authorList>
    </citation>
    <scope>NUCLEOTIDE SEQUENCE [LARGE SCALE GENOMIC DNA]</scope>
    <source>
        <strain evidence="2 3">GD/7</strain>
    </source>
</reference>
<evidence type="ECO:0000313" key="2">
    <source>
        <dbReference type="EMBL" id="CBK80805.1"/>
    </source>
</evidence>
<keyword evidence="1" id="KW-0732">Signal</keyword>
<dbReference type="PROSITE" id="PS51257">
    <property type="entry name" value="PROKAR_LIPOPROTEIN"/>
    <property type="match status" value="1"/>
</dbReference>
<protein>
    <submittedName>
        <fullName evidence="2">Uncharacterized protein</fullName>
    </submittedName>
</protein>
<evidence type="ECO:0000313" key="3">
    <source>
        <dbReference type="Proteomes" id="UP000008798"/>
    </source>
</evidence>
<dbReference type="RefSeq" id="WP_015514373.1">
    <property type="nucleotide sequence ID" value="NC_021009.1"/>
</dbReference>
<dbReference type="KEGG" id="cct:CC1_20890"/>
<organism evidence="2 3">
    <name type="scientific">Coprococcus catus GD/7</name>
    <dbReference type="NCBI Taxonomy" id="717962"/>
    <lineage>
        <taxon>Bacteria</taxon>
        <taxon>Bacillati</taxon>
        <taxon>Bacillota</taxon>
        <taxon>Clostridia</taxon>
        <taxon>Lachnospirales</taxon>
        <taxon>Lachnospiraceae</taxon>
        <taxon>Coprococcus</taxon>
    </lineage>
</organism>
<feature type="signal peptide" evidence="1">
    <location>
        <begin position="1"/>
        <end position="26"/>
    </location>
</feature>
<dbReference type="EMBL" id="FP929038">
    <property type="protein sequence ID" value="CBK80805.1"/>
    <property type="molecule type" value="Genomic_DNA"/>
</dbReference>
<name>D4J8Y4_9FIRM</name>
<feature type="chain" id="PRO_5003059707" evidence="1">
    <location>
        <begin position="27"/>
        <end position="49"/>
    </location>
</feature>
<proteinExistence type="predicted"/>
<dbReference type="HOGENOM" id="CLU_3134515_0_0_9"/>
<accession>D4J8Y4</accession>
<dbReference type="Proteomes" id="UP000008798">
    <property type="component" value="Chromosome"/>
</dbReference>
<evidence type="ECO:0000256" key="1">
    <source>
        <dbReference type="SAM" id="SignalP"/>
    </source>
</evidence>